<gene>
    <name evidence="2" type="ORF">L596_025015</name>
</gene>
<keyword evidence="1" id="KW-0812">Transmembrane</keyword>
<evidence type="ECO:0000256" key="1">
    <source>
        <dbReference type="SAM" id="Phobius"/>
    </source>
</evidence>
<feature type="transmembrane region" description="Helical" evidence="1">
    <location>
        <begin position="163"/>
        <end position="183"/>
    </location>
</feature>
<feature type="transmembrane region" description="Helical" evidence="1">
    <location>
        <begin position="189"/>
        <end position="208"/>
    </location>
</feature>
<protein>
    <submittedName>
        <fullName evidence="2">Uncharacterized protein</fullName>
    </submittedName>
</protein>
<keyword evidence="1" id="KW-0472">Membrane</keyword>
<reference evidence="2 3" key="2">
    <citation type="journal article" date="2019" name="G3 (Bethesda)">
        <title>Hybrid Assembly of the Genome of the Entomopathogenic Nematode Steinernema carpocapsae Identifies the X-Chromosome.</title>
        <authorList>
            <person name="Serra L."/>
            <person name="Macchietto M."/>
            <person name="Macias-Munoz A."/>
            <person name="McGill C.J."/>
            <person name="Rodriguez I.M."/>
            <person name="Rodriguez B."/>
            <person name="Murad R."/>
            <person name="Mortazavi A."/>
        </authorList>
    </citation>
    <scope>NUCLEOTIDE SEQUENCE [LARGE SCALE GENOMIC DNA]</scope>
    <source>
        <strain evidence="2 3">ALL</strain>
    </source>
</reference>
<keyword evidence="1" id="KW-1133">Transmembrane helix</keyword>
<dbReference type="Proteomes" id="UP000298663">
    <property type="component" value="Unassembled WGS sequence"/>
</dbReference>
<dbReference type="OrthoDB" id="110174at2759"/>
<dbReference type="STRING" id="34508.A0A4V5ZYP1"/>
<dbReference type="AlphaFoldDB" id="A0A4V5ZYP1"/>
<dbReference type="InterPro" id="IPR026620">
    <property type="entry name" value="TMEM177"/>
</dbReference>
<dbReference type="EMBL" id="AZBU02000009">
    <property type="protein sequence ID" value="TKR64495.1"/>
    <property type="molecule type" value="Genomic_DNA"/>
</dbReference>
<evidence type="ECO:0000313" key="2">
    <source>
        <dbReference type="EMBL" id="TKR64495.1"/>
    </source>
</evidence>
<proteinExistence type="predicted"/>
<organism evidence="2 3">
    <name type="scientific">Steinernema carpocapsae</name>
    <name type="common">Entomopathogenic nematode</name>
    <dbReference type="NCBI Taxonomy" id="34508"/>
    <lineage>
        <taxon>Eukaryota</taxon>
        <taxon>Metazoa</taxon>
        <taxon>Ecdysozoa</taxon>
        <taxon>Nematoda</taxon>
        <taxon>Chromadorea</taxon>
        <taxon>Rhabditida</taxon>
        <taxon>Tylenchina</taxon>
        <taxon>Panagrolaimomorpha</taxon>
        <taxon>Strongyloidoidea</taxon>
        <taxon>Steinernematidae</taxon>
        <taxon>Steinernema</taxon>
    </lineage>
</organism>
<keyword evidence="3" id="KW-1185">Reference proteome</keyword>
<dbReference type="GO" id="GO:0016020">
    <property type="term" value="C:membrane"/>
    <property type="evidence" value="ECO:0007669"/>
    <property type="project" value="TreeGrafter"/>
</dbReference>
<comment type="caution">
    <text evidence="2">The sequence shown here is derived from an EMBL/GenBank/DDBJ whole genome shotgun (WGS) entry which is preliminary data.</text>
</comment>
<sequence>MAQMHWARQAYLCSAFAYPMGYMLVHAIRDDVKFSKFYVNRLAQSPSDNLSELFESELFKANIKGSANVKLTLTDELEPQTYGSFLISPGAEIQLPLRMAFGDVEGARELGKGLELDMGIPSSRRKVDMNTHLADEMVTRMVLSKQAKEFAIQRELIRAQSGTMLFCQPAMWAGIIGGLYSVVALTAPILGPIISCAGAFVGAVGVFIQINKKYKEHKVIQLDKKTIEFDLSYVEGARDYLKSSMRLGRYLRKVLGEDAAKSFAENGDCMKQPARYSTRLAEIESYLHEKEGTPLRRRRVKVKEAQVEDELESD</sequence>
<dbReference type="PANTHER" id="PTHR21824">
    <property type="entry name" value="TRANSMEMBRANE PROTEIN 177"/>
    <property type="match status" value="1"/>
</dbReference>
<dbReference type="PANTHER" id="PTHR21824:SF3">
    <property type="entry name" value="DUF5683 DOMAIN-CONTAINING PROTEIN"/>
    <property type="match status" value="1"/>
</dbReference>
<accession>A0A4V5ZYP1</accession>
<reference evidence="2 3" key="1">
    <citation type="journal article" date="2015" name="Genome Biol.">
        <title>Comparative genomics of Steinernema reveals deeply conserved gene regulatory networks.</title>
        <authorList>
            <person name="Dillman A.R."/>
            <person name="Macchietto M."/>
            <person name="Porter C.F."/>
            <person name="Rogers A."/>
            <person name="Williams B."/>
            <person name="Antoshechkin I."/>
            <person name="Lee M.M."/>
            <person name="Goodwin Z."/>
            <person name="Lu X."/>
            <person name="Lewis E.E."/>
            <person name="Goodrich-Blair H."/>
            <person name="Stock S.P."/>
            <person name="Adams B.J."/>
            <person name="Sternberg P.W."/>
            <person name="Mortazavi A."/>
        </authorList>
    </citation>
    <scope>NUCLEOTIDE SEQUENCE [LARGE SCALE GENOMIC DNA]</scope>
    <source>
        <strain evidence="2 3">ALL</strain>
    </source>
</reference>
<evidence type="ECO:0000313" key="3">
    <source>
        <dbReference type="Proteomes" id="UP000298663"/>
    </source>
</evidence>
<name>A0A4V5ZYP1_STECR</name>